<proteinExistence type="predicted"/>
<reference evidence="1" key="1">
    <citation type="submission" date="2021-02" db="EMBL/GenBank/DDBJ databases">
        <authorList>
            <consortium name="DOE Joint Genome Institute"/>
            <person name="Ahrendt S."/>
            <person name="Looney B.P."/>
            <person name="Miyauchi S."/>
            <person name="Morin E."/>
            <person name="Drula E."/>
            <person name="Courty P.E."/>
            <person name="Chicoki N."/>
            <person name="Fauchery L."/>
            <person name="Kohler A."/>
            <person name="Kuo A."/>
            <person name="Labutti K."/>
            <person name="Pangilinan J."/>
            <person name="Lipzen A."/>
            <person name="Riley R."/>
            <person name="Andreopoulos W."/>
            <person name="He G."/>
            <person name="Johnson J."/>
            <person name="Barry K.W."/>
            <person name="Grigoriev I.V."/>
            <person name="Nagy L."/>
            <person name="Hibbett D."/>
            <person name="Henrissat B."/>
            <person name="Matheny P.B."/>
            <person name="Labbe J."/>
            <person name="Martin F."/>
        </authorList>
    </citation>
    <scope>NUCLEOTIDE SEQUENCE</scope>
    <source>
        <strain evidence="1">FP105234-sp</strain>
    </source>
</reference>
<dbReference type="Proteomes" id="UP000814033">
    <property type="component" value="Unassembled WGS sequence"/>
</dbReference>
<protein>
    <submittedName>
        <fullName evidence="1">Uncharacterized protein</fullName>
    </submittedName>
</protein>
<organism evidence="1 2">
    <name type="scientific">Auriscalpium vulgare</name>
    <dbReference type="NCBI Taxonomy" id="40419"/>
    <lineage>
        <taxon>Eukaryota</taxon>
        <taxon>Fungi</taxon>
        <taxon>Dikarya</taxon>
        <taxon>Basidiomycota</taxon>
        <taxon>Agaricomycotina</taxon>
        <taxon>Agaricomycetes</taxon>
        <taxon>Russulales</taxon>
        <taxon>Auriscalpiaceae</taxon>
        <taxon>Auriscalpium</taxon>
    </lineage>
</organism>
<accession>A0ACB8RF72</accession>
<dbReference type="EMBL" id="MU276053">
    <property type="protein sequence ID" value="KAI0042665.1"/>
    <property type="molecule type" value="Genomic_DNA"/>
</dbReference>
<evidence type="ECO:0000313" key="1">
    <source>
        <dbReference type="EMBL" id="KAI0042665.1"/>
    </source>
</evidence>
<name>A0ACB8RF72_9AGAM</name>
<sequence length="217" mass="24777">MSEHFITIPFCDLVALDPSLLSEPGRLAQMREDSKRFSGFALPPIPEKVDPDAFVASLKSSFFNPPEDESMKNFVDEEACERTRVRAEKCLADIASLPTPNFRFIWDVTLKMLDAPENHSHLSTPFSALMKEMEDLLYITGAHENDADNLLLEIRKAWITDCHERNLKVVELLALRRRLNQSYNDMAAVHKEVKDILIAMRLASSRSKVDELSMRDL</sequence>
<evidence type="ECO:0000313" key="2">
    <source>
        <dbReference type="Proteomes" id="UP000814033"/>
    </source>
</evidence>
<reference evidence="1" key="2">
    <citation type="journal article" date="2022" name="New Phytol.">
        <title>Evolutionary transition to the ectomycorrhizal habit in the genomes of a hyperdiverse lineage of mushroom-forming fungi.</title>
        <authorList>
            <person name="Looney B."/>
            <person name="Miyauchi S."/>
            <person name="Morin E."/>
            <person name="Drula E."/>
            <person name="Courty P.E."/>
            <person name="Kohler A."/>
            <person name="Kuo A."/>
            <person name="LaButti K."/>
            <person name="Pangilinan J."/>
            <person name="Lipzen A."/>
            <person name="Riley R."/>
            <person name="Andreopoulos W."/>
            <person name="He G."/>
            <person name="Johnson J."/>
            <person name="Nolan M."/>
            <person name="Tritt A."/>
            <person name="Barry K.W."/>
            <person name="Grigoriev I.V."/>
            <person name="Nagy L.G."/>
            <person name="Hibbett D."/>
            <person name="Henrissat B."/>
            <person name="Matheny P.B."/>
            <person name="Labbe J."/>
            <person name="Martin F.M."/>
        </authorList>
    </citation>
    <scope>NUCLEOTIDE SEQUENCE</scope>
    <source>
        <strain evidence="1">FP105234-sp</strain>
    </source>
</reference>
<gene>
    <name evidence="1" type="ORF">FA95DRAFT_1564086</name>
</gene>
<keyword evidence="2" id="KW-1185">Reference proteome</keyword>
<comment type="caution">
    <text evidence="1">The sequence shown here is derived from an EMBL/GenBank/DDBJ whole genome shotgun (WGS) entry which is preliminary data.</text>
</comment>